<dbReference type="Pfam" id="PF00005">
    <property type="entry name" value="ABC_tran"/>
    <property type="match status" value="1"/>
</dbReference>
<proteinExistence type="predicted"/>
<dbReference type="EMBL" id="JWHR01000060">
    <property type="protein sequence ID" value="KHS57916.1"/>
    <property type="molecule type" value="Genomic_DNA"/>
</dbReference>
<dbReference type="InterPro" id="IPR017871">
    <property type="entry name" value="ABC_transporter-like_CS"/>
</dbReference>
<dbReference type="AlphaFoldDB" id="A0A0B3VM97"/>
<dbReference type="InterPro" id="IPR027417">
    <property type="entry name" value="P-loop_NTPase"/>
</dbReference>
<protein>
    <submittedName>
        <fullName evidence="5">Sodium ABC transporter ATP-binding protein</fullName>
    </submittedName>
</protein>
<evidence type="ECO:0000256" key="1">
    <source>
        <dbReference type="ARBA" id="ARBA00022448"/>
    </source>
</evidence>
<feature type="domain" description="ABC transporter" evidence="4">
    <location>
        <begin position="4"/>
        <end position="229"/>
    </location>
</feature>
<dbReference type="OrthoDB" id="9804819at2"/>
<dbReference type="Gene3D" id="3.40.50.300">
    <property type="entry name" value="P-loop containing nucleotide triphosphate hydrolases"/>
    <property type="match status" value="1"/>
</dbReference>
<keyword evidence="1" id="KW-0813">Transport</keyword>
<comment type="caution">
    <text evidence="5">The sequence shown here is derived from an EMBL/GenBank/DDBJ whole genome shotgun (WGS) entry which is preliminary data.</text>
</comment>
<evidence type="ECO:0000256" key="3">
    <source>
        <dbReference type="ARBA" id="ARBA00022840"/>
    </source>
</evidence>
<name>A0A0B3VM97_9FIRM</name>
<dbReference type="Proteomes" id="UP000031189">
    <property type="component" value="Unassembled WGS sequence"/>
</dbReference>
<evidence type="ECO:0000259" key="4">
    <source>
        <dbReference type="PROSITE" id="PS50893"/>
    </source>
</evidence>
<accession>A0A0B3VM97</accession>
<dbReference type="PANTHER" id="PTHR42939">
    <property type="entry name" value="ABC TRANSPORTER ATP-BINDING PROTEIN ALBC-RELATED"/>
    <property type="match status" value="1"/>
</dbReference>
<dbReference type="PANTHER" id="PTHR42939:SF3">
    <property type="entry name" value="ABC TRANSPORTER ATP-BINDING COMPONENT"/>
    <property type="match status" value="1"/>
</dbReference>
<reference evidence="5 6" key="1">
    <citation type="submission" date="2014-12" db="EMBL/GenBank/DDBJ databases">
        <title>Draft genome sequence of Terrisporobacter sp. 08-306576, isolated from the blood culture of a bacteremia patient.</title>
        <authorList>
            <person name="Lund L.C."/>
            <person name="Sydenham T.V."/>
            <person name="Hogh S.V."/>
            <person name="Skov M.N."/>
            <person name="Kemp M."/>
            <person name="Justesen U.S."/>
        </authorList>
    </citation>
    <scope>NUCLEOTIDE SEQUENCE [LARGE SCALE GENOMIC DNA]</scope>
    <source>
        <strain evidence="5 6">08-306576</strain>
    </source>
</reference>
<dbReference type="SUPFAM" id="SSF52540">
    <property type="entry name" value="P-loop containing nucleoside triphosphate hydrolases"/>
    <property type="match status" value="1"/>
</dbReference>
<organism evidence="5 6">
    <name type="scientific">Terrisporobacter othiniensis</name>
    <dbReference type="NCBI Taxonomy" id="1577792"/>
    <lineage>
        <taxon>Bacteria</taxon>
        <taxon>Bacillati</taxon>
        <taxon>Bacillota</taxon>
        <taxon>Clostridia</taxon>
        <taxon>Peptostreptococcales</taxon>
        <taxon>Peptostreptococcaceae</taxon>
        <taxon>Terrisporobacter</taxon>
    </lineage>
</organism>
<dbReference type="InterPro" id="IPR003439">
    <property type="entry name" value="ABC_transporter-like_ATP-bd"/>
</dbReference>
<evidence type="ECO:0000313" key="6">
    <source>
        <dbReference type="Proteomes" id="UP000031189"/>
    </source>
</evidence>
<dbReference type="GO" id="GO:0016887">
    <property type="term" value="F:ATP hydrolysis activity"/>
    <property type="evidence" value="ECO:0007669"/>
    <property type="project" value="InterPro"/>
</dbReference>
<dbReference type="SMART" id="SM00382">
    <property type="entry name" value="AAA"/>
    <property type="match status" value="1"/>
</dbReference>
<sequence length="284" mass="33096">MNAVEIKNLEKSMGDFKLHIDSLEIKEGFVTGIIGTNGAGKTTLMKLIMNILNQDYGKIKIFGEDFDKNKKHIKELIGYLGHETLYPVDFTLEDIKSSISIFYKNWDEKLFRDYIEDFNLNLQEKYKNLSKGQKVKFDLAMILSYHPKLIILDEPTANLDPIFRGEFLQVLQLQMEKDLSTLIYCTHITSDLDKIGDYFIAMDKGKIIFNEDIENIRNNYVIVKGRKELLNEETEEVFQYVTENEFGFRGISNNKIEVQDVFGEEVLYERPKMEDILILSKGKR</sequence>
<dbReference type="PROSITE" id="PS50893">
    <property type="entry name" value="ABC_TRANSPORTER_2"/>
    <property type="match status" value="1"/>
</dbReference>
<dbReference type="InterPro" id="IPR051782">
    <property type="entry name" value="ABC_Transporter_VariousFunc"/>
</dbReference>
<dbReference type="STRING" id="1577792.QX51_05715"/>
<dbReference type="GO" id="GO:0005524">
    <property type="term" value="F:ATP binding"/>
    <property type="evidence" value="ECO:0007669"/>
    <property type="project" value="UniProtKB-KW"/>
</dbReference>
<keyword evidence="3 5" id="KW-0067">ATP-binding</keyword>
<keyword evidence="6" id="KW-1185">Reference proteome</keyword>
<keyword evidence="2" id="KW-0547">Nucleotide-binding</keyword>
<dbReference type="PROSITE" id="PS00211">
    <property type="entry name" value="ABC_TRANSPORTER_1"/>
    <property type="match status" value="1"/>
</dbReference>
<dbReference type="RefSeq" id="WP_039678946.1">
    <property type="nucleotide sequence ID" value="NZ_JAWGXO010000005.1"/>
</dbReference>
<dbReference type="InterPro" id="IPR003593">
    <property type="entry name" value="AAA+_ATPase"/>
</dbReference>
<evidence type="ECO:0000256" key="2">
    <source>
        <dbReference type="ARBA" id="ARBA00022741"/>
    </source>
</evidence>
<dbReference type="CDD" id="cd03230">
    <property type="entry name" value="ABC_DR_subfamily_A"/>
    <property type="match status" value="1"/>
</dbReference>
<gene>
    <name evidence="5" type="ORF">QX51_05715</name>
</gene>
<evidence type="ECO:0000313" key="5">
    <source>
        <dbReference type="EMBL" id="KHS57916.1"/>
    </source>
</evidence>